<comment type="caution">
    <text evidence="4">Lacks conserved residue(s) required for the propagation of feature annotation.</text>
</comment>
<dbReference type="InterPro" id="IPR001789">
    <property type="entry name" value="Sig_transdc_resp-reg_receiver"/>
</dbReference>
<keyword evidence="1" id="KW-0805">Transcription regulation</keyword>
<feature type="compositionally biased region" description="Low complexity" evidence="5">
    <location>
        <begin position="244"/>
        <end position="257"/>
    </location>
</feature>
<dbReference type="EMBL" id="BMKS01000007">
    <property type="protein sequence ID" value="GGG37813.1"/>
    <property type="molecule type" value="Genomic_DNA"/>
</dbReference>
<name>A0A8J3EE83_9PROT</name>
<dbReference type="RefSeq" id="WP_188901046.1">
    <property type="nucleotide sequence ID" value="NZ_BMKS01000007.1"/>
</dbReference>
<sequence>MQETVAEAAAAAPVVMVVDSMILRRAGLARLMREWAEANRVSVAAIPPDLVAEAAAEARHCALAVLNLGGMSLADPLALGWLRTLADSLPRTPLAVVSDCDSPAEVVTAFRAGARGFIPTSTDPDVTLQAFAFIMGGGSYFPPGALLSPRGVGLAPRGATHAAARKGEISATASPSALTQRQQAVLSRLQEGHSNKAIARALGMKEPTVKVHVRQIMKKLGAANRTQAALASVTLPVPRSATAAAPSAPAADDASGAENLAPAREAHDRAAPTTH</sequence>
<dbReference type="PANTHER" id="PTHR44688">
    <property type="entry name" value="DNA-BINDING TRANSCRIPTIONAL ACTIVATOR DEVR_DOSR"/>
    <property type="match status" value="1"/>
</dbReference>
<evidence type="ECO:0000256" key="5">
    <source>
        <dbReference type="SAM" id="MobiDB-lite"/>
    </source>
</evidence>
<dbReference type="InterPro" id="IPR016032">
    <property type="entry name" value="Sig_transdc_resp-reg_C-effctor"/>
</dbReference>
<dbReference type="SMART" id="SM00421">
    <property type="entry name" value="HTH_LUXR"/>
    <property type="match status" value="1"/>
</dbReference>
<evidence type="ECO:0000313" key="8">
    <source>
        <dbReference type="EMBL" id="GGG37813.1"/>
    </source>
</evidence>
<dbReference type="Gene3D" id="3.40.50.2300">
    <property type="match status" value="1"/>
</dbReference>
<dbReference type="PANTHER" id="PTHR44688:SF16">
    <property type="entry name" value="DNA-BINDING TRANSCRIPTIONAL ACTIVATOR DEVR_DOSR"/>
    <property type="match status" value="1"/>
</dbReference>
<dbReference type="InterPro" id="IPR000792">
    <property type="entry name" value="Tscrpt_reg_LuxR_C"/>
</dbReference>
<evidence type="ECO:0000259" key="6">
    <source>
        <dbReference type="PROSITE" id="PS50043"/>
    </source>
</evidence>
<reference evidence="8 9" key="1">
    <citation type="journal article" date="2014" name="Int. J. Syst. Evol. Microbiol.">
        <title>Complete genome sequence of Corynebacterium casei LMG S-19264T (=DSM 44701T), isolated from a smear-ripened cheese.</title>
        <authorList>
            <consortium name="US DOE Joint Genome Institute (JGI-PGF)"/>
            <person name="Walter F."/>
            <person name="Albersmeier A."/>
            <person name="Kalinowski J."/>
            <person name="Ruckert C."/>
        </authorList>
    </citation>
    <scope>NUCLEOTIDE SEQUENCE [LARGE SCALE GENOMIC DNA]</scope>
    <source>
        <strain evidence="8 9">CGMCC 1.16330</strain>
    </source>
</reference>
<dbReference type="GO" id="GO:0000160">
    <property type="term" value="P:phosphorelay signal transduction system"/>
    <property type="evidence" value="ECO:0007669"/>
    <property type="project" value="InterPro"/>
</dbReference>
<feature type="region of interest" description="Disordered" evidence="5">
    <location>
        <begin position="244"/>
        <end position="275"/>
    </location>
</feature>
<dbReference type="PRINTS" id="PR00038">
    <property type="entry name" value="HTHLUXR"/>
</dbReference>
<feature type="domain" description="HTH luxR-type" evidence="6">
    <location>
        <begin position="171"/>
        <end position="236"/>
    </location>
</feature>
<gene>
    <name evidence="8" type="ORF">GCM10010964_27070</name>
</gene>
<keyword evidence="3" id="KW-0804">Transcription</keyword>
<dbReference type="GO" id="GO:0003677">
    <property type="term" value="F:DNA binding"/>
    <property type="evidence" value="ECO:0007669"/>
    <property type="project" value="UniProtKB-KW"/>
</dbReference>
<dbReference type="SUPFAM" id="SSF52172">
    <property type="entry name" value="CheY-like"/>
    <property type="match status" value="1"/>
</dbReference>
<evidence type="ECO:0000256" key="1">
    <source>
        <dbReference type="ARBA" id="ARBA00023015"/>
    </source>
</evidence>
<feature type="domain" description="Response regulatory" evidence="7">
    <location>
        <begin position="14"/>
        <end position="135"/>
    </location>
</feature>
<proteinExistence type="predicted"/>
<evidence type="ECO:0000259" key="7">
    <source>
        <dbReference type="PROSITE" id="PS50110"/>
    </source>
</evidence>
<dbReference type="CDD" id="cd06170">
    <property type="entry name" value="LuxR_C_like"/>
    <property type="match status" value="1"/>
</dbReference>
<accession>A0A8J3EE83</accession>
<evidence type="ECO:0000256" key="3">
    <source>
        <dbReference type="ARBA" id="ARBA00023163"/>
    </source>
</evidence>
<protein>
    <submittedName>
        <fullName evidence="8">Uncharacterized protein</fullName>
    </submittedName>
</protein>
<evidence type="ECO:0000256" key="4">
    <source>
        <dbReference type="PROSITE-ProRule" id="PRU00169"/>
    </source>
</evidence>
<dbReference type="PROSITE" id="PS50043">
    <property type="entry name" value="HTH_LUXR_2"/>
    <property type="match status" value="1"/>
</dbReference>
<comment type="caution">
    <text evidence="8">The sequence shown here is derived from an EMBL/GenBank/DDBJ whole genome shotgun (WGS) entry which is preliminary data.</text>
</comment>
<evidence type="ECO:0000313" key="9">
    <source>
        <dbReference type="Proteomes" id="UP000597507"/>
    </source>
</evidence>
<dbReference type="GO" id="GO:0006355">
    <property type="term" value="P:regulation of DNA-templated transcription"/>
    <property type="evidence" value="ECO:0007669"/>
    <property type="project" value="InterPro"/>
</dbReference>
<dbReference type="Proteomes" id="UP000597507">
    <property type="component" value="Unassembled WGS sequence"/>
</dbReference>
<feature type="compositionally biased region" description="Basic and acidic residues" evidence="5">
    <location>
        <begin position="264"/>
        <end position="275"/>
    </location>
</feature>
<dbReference type="InterPro" id="IPR011006">
    <property type="entry name" value="CheY-like_superfamily"/>
</dbReference>
<organism evidence="8 9">
    <name type="scientific">Caldovatus sediminis</name>
    <dbReference type="NCBI Taxonomy" id="2041189"/>
    <lineage>
        <taxon>Bacteria</taxon>
        <taxon>Pseudomonadati</taxon>
        <taxon>Pseudomonadota</taxon>
        <taxon>Alphaproteobacteria</taxon>
        <taxon>Acetobacterales</taxon>
        <taxon>Roseomonadaceae</taxon>
        <taxon>Caldovatus</taxon>
    </lineage>
</organism>
<dbReference type="Pfam" id="PF00196">
    <property type="entry name" value="GerE"/>
    <property type="match status" value="1"/>
</dbReference>
<dbReference type="AlphaFoldDB" id="A0A8J3EE83"/>
<dbReference type="PROSITE" id="PS50110">
    <property type="entry name" value="RESPONSE_REGULATORY"/>
    <property type="match status" value="1"/>
</dbReference>
<keyword evidence="9" id="KW-1185">Reference proteome</keyword>
<keyword evidence="2" id="KW-0238">DNA-binding</keyword>
<evidence type="ECO:0000256" key="2">
    <source>
        <dbReference type="ARBA" id="ARBA00023125"/>
    </source>
</evidence>
<dbReference type="SUPFAM" id="SSF46894">
    <property type="entry name" value="C-terminal effector domain of the bipartite response regulators"/>
    <property type="match status" value="1"/>
</dbReference>